<protein>
    <submittedName>
        <fullName evidence="1">Uncharacterized protein</fullName>
    </submittedName>
</protein>
<dbReference type="RefSeq" id="WP_150923691.1">
    <property type="nucleotide sequence ID" value="NZ_CP044232.1"/>
</dbReference>
<dbReference type="Proteomes" id="UP000325516">
    <property type="component" value="Chromosome"/>
</dbReference>
<dbReference type="EMBL" id="CP044232">
    <property type="protein sequence ID" value="QEW02062.1"/>
    <property type="molecule type" value="Genomic_DNA"/>
</dbReference>
<dbReference type="AlphaFoldDB" id="A0A5J6L0V6"/>
<name>A0A5J6L0V6_9MICO</name>
<reference evidence="2" key="1">
    <citation type="submission" date="2019-09" db="EMBL/GenBank/DDBJ databases">
        <title>Mumia zhuanghuii sp. nov. isolated from the intestinal contents of plateau pika (Ochotona curzoniae) in the Qinghai-Tibet plateau of China.</title>
        <authorList>
            <person name="Tian Z."/>
        </authorList>
    </citation>
    <scope>NUCLEOTIDE SEQUENCE [LARGE SCALE GENOMIC DNA]</scope>
    <source>
        <strain evidence="2">L-031</strain>
    </source>
</reference>
<proteinExistence type="predicted"/>
<dbReference type="KEGG" id="mlz:F6J85_02415"/>
<accession>A0A5J6L0V6</accession>
<organism evidence="1 2">
    <name type="scientific">Microbacterium lushaniae</name>
    <dbReference type="NCBI Taxonomy" id="2614639"/>
    <lineage>
        <taxon>Bacteria</taxon>
        <taxon>Bacillati</taxon>
        <taxon>Actinomycetota</taxon>
        <taxon>Actinomycetes</taxon>
        <taxon>Micrococcales</taxon>
        <taxon>Microbacteriaceae</taxon>
        <taxon>Microbacterium</taxon>
    </lineage>
</organism>
<gene>
    <name evidence="1" type="ORF">F6J85_02415</name>
</gene>
<keyword evidence="2" id="KW-1185">Reference proteome</keyword>
<evidence type="ECO:0000313" key="2">
    <source>
        <dbReference type="Proteomes" id="UP000325516"/>
    </source>
</evidence>
<evidence type="ECO:0000313" key="1">
    <source>
        <dbReference type="EMBL" id="QEW02062.1"/>
    </source>
</evidence>
<sequence>MARVSGRSLWVAWPAGVLCAAVVAALLWLAAPGVPAAIDMIGATLRGATSTPAADGTGDAATEAAPATDCRDLYPDRLWAELTWTPDVLLSQNADPPATASALATALAPAVRFTCTWRTGDGRSVSTTVATVPADTAPVAHAALSAEGFECTLEDGAARCERTRGKVMEVHDLRGDVWLSTVADDWLPEEYSSQVASRVFPSPPDGG</sequence>